<reference evidence="13" key="1">
    <citation type="journal article" date="2014" name="Int. J. Syst. Evol. Microbiol.">
        <title>Complete genome sequence of Corynebacterium casei LMG S-19264T (=DSM 44701T), isolated from a smear-ripened cheese.</title>
        <authorList>
            <consortium name="US DOE Joint Genome Institute (JGI-PGF)"/>
            <person name="Walter F."/>
            <person name="Albersmeier A."/>
            <person name="Kalinowski J."/>
            <person name="Ruckert C."/>
        </authorList>
    </citation>
    <scope>NUCLEOTIDE SEQUENCE</scope>
    <source>
        <strain evidence="13">CGMCC 1.15758</strain>
    </source>
</reference>
<comment type="subunit">
    <text evidence="4">The complex is composed of two ATP-binding proteins (MlaF), two transmembrane proteins (MlaE), two cytoplasmic solute-binding proteins (MlaB) and six periplasmic solute-binding proteins (MlaD).</text>
</comment>
<dbReference type="Proteomes" id="UP000636949">
    <property type="component" value="Unassembled WGS sequence"/>
</dbReference>
<evidence type="ECO:0000256" key="10">
    <source>
        <dbReference type="ARBA" id="ARBA00022989"/>
    </source>
</evidence>
<dbReference type="NCBIfam" id="NF033619">
    <property type="entry name" value="perm_MlaE_1"/>
    <property type="match status" value="1"/>
</dbReference>
<comment type="similarity">
    <text evidence="3 12">Belongs to the MlaE permease family.</text>
</comment>
<keyword evidence="11 12" id="KW-0472">Membrane</keyword>
<evidence type="ECO:0000256" key="8">
    <source>
        <dbReference type="ARBA" id="ARBA00022519"/>
    </source>
</evidence>
<evidence type="ECO:0000256" key="12">
    <source>
        <dbReference type="RuleBase" id="RU362044"/>
    </source>
</evidence>
<feature type="transmembrane region" description="Helical" evidence="12">
    <location>
        <begin position="194"/>
        <end position="214"/>
    </location>
</feature>
<evidence type="ECO:0000256" key="3">
    <source>
        <dbReference type="ARBA" id="ARBA00007556"/>
    </source>
</evidence>
<keyword evidence="9 12" id="KW-0812">Transmembrane</keyword>
<protein>
    <recommendedName>
        <fullName evidence="5">Intermembrane phospholipid transport system permease protein MlaE</fullName>
    </recommendedName>
</protein>
<dbReference type="AlphaFoldDB" id="A0A8J2Z2D8"/>
<dbReference type="InterPro" id="IPR053408">
    <property type="entry name" value="MlaE_Permease"/>
</dbReference>
<evidence type="ECO:0000256" key="1">
    <source>
        <dbReference type="ARBA" id="ARBA00002460"/>
    </source>
</evidence>
<keyword evidence="6" id="KW-0813">Transport</keyword>
<dbReference type="OrthoDB" id="9806241at2"/>
<evidence type="ECO:0000313" key="14">
    <source>
        <dbReference type="Proteomes" id="UP000636949"/>
    </source>
</evidence>
<dbReference type="GO" id="GO:0005548">
    <property type="term" value="F:phospholipid transporter activity"/>
    <property type="evidence" value="ECO:0007669"/>
    <property type="project" value="TreeGrafter"/>
</dbReference>
<keyword evidence="8 12" id="KW-0997">Cell inner membrane</keyword>
<accession>A0A8J2Z2D8</accession>
<organism evidence="13 14">
    <name type="scientific">Cysteiniphilum litorale</name>
    <dbReference type="NCBI Taxonomy" id="2056700"/>
    <lineage>
        <taxon>Bacteria</taxon>
        <taxon>Pseudomonadati</taxon>
        <taxon>Pseudomonadota</taxon>
        <taxon>Gammaproteobacteria</taxon>
        <taxon>Thiotrichales</taxon>
        <taxon>Fastidiosibacteraceae</taxon>
        <taxon>Cysteiniphilum</taxon>
    </lineage>
</organism>
<dbReference type="RefSeq" id="WP_117001242.1">
    <property type="nucleotide sequence ID" value="NZ_BMJS01000001.1"/>
</dbReference>
<gene>
    <name evidence="13" type="ORF">GCM10010995_01510</name>
</gene>
<dbReference type="Pfam" id="PF02405">
    <property type="entry name" value="MlaE"/>
    <property type="match status" value="1"/>
</dbReference>
<keyword evidence="14" id="KW-1185">Reference proteome</keyword>
<dbReference type="InterPro" id="IPR030802">
    <property type="entry name" value="Permease_MalE"/>
</dbReference>
<dbReference type="PANTHER" id="PTHR30188">
    <property type="entry name" value="ABC TRANSPORTER PERMEASE PROTEIN-RELATED"/>
    <property type="match status" value="1"/>
</dbReference>
<dbReference type="EMBL" id="BMJS01000001">
    <property type="protein sequence ID" value="GGF87979.1"/>
    <property type="molecule type" value="Genomic_DNA"/>
</dbReference>
<evidence type="ECO:0000256" key="6">
    <source>
        <dbReference type="ARBA" id="ARBA00022448"/>
    </source>
</evidence>
<proteinExistence type="inferred from homology"/>
<evidence type="ECO:0000256" key="11">
    <source>
        <dbReference type="ARBA" id="ARBA00023136"/>
    </source>
</evidence>
<evidence type="ECO:0000256" key="7">
    <source>
        <dbReference type="ARBA" id="ARBA00022475"/>
    </source>
</evidence>
<name>A0A8J2Z2D8_9GAMM</name>
<dbReference type="InterPro" id="IPR003453">
    <property type="entry name" value="ABC_MlaE_roteobac"/>
</dbReference>
<comment type="function">
    <text evidence="1">Part of the ABC transporter complex MlaFEDB, which is involved in a phospholipid transport pathway that maintains lipid asymmetry in the outer membrane by retrograde trafficking of phospholipids from the outer membrane to the inner membrane. Probably responsible for the translocation of the substrate across the membrane.</text>
</comment>
<dbReference type="NCBIfam" id="TIGR00056">
    <property type="entry name" value="MlaE family lipid ABC transporter permease subunit"/>
    <property type="match status" value="1"/>
</dbReference>
<feature type="transmembrane region" description="Helical" evidence="12">
    <location>
        <begin position="51"/>
        <end position="74"/>
    </location>
</feature>
<comment type="subcellular location">
    <subcellularLocation>
        <location evidence="2 12">Cell inner membrane</location>
        <topology evidence="2 12">Multi-pass membrane protein</topology>
    </subcellularLocation>
</comment>
<dbReference type="PANTHER" id="PTHR30188:SF4">
    <property type="entry name" value="PROTEIN TRIGALACTOSYLDIACYLGLYCEROL 1, CHLOROPLASTIC"/>
    <property type="match status" value="1"/>
</dbReference>
<dbReference type="GO" id="GO:0043190">
    <property type="term" value="C:ATP-binding cassette (ABC) transporter complex"/>
    <property type="evidence" value="ECO:0007669"/>
    <property type="project" value="InterPro"/>
</dbReference>
<keyword evidence="10 12" id="KW-1133">Transmembrane helix</keyword>
<sequence>MLKIIQVLGRNTLNTITNLGESILLALEMTFGRCNPRSIITQTYHVGINSVLIILVSGLFIGFVLALQGFYTLAKFSAESALGPMVALSIIRELGPVVTTLLFAGRAGSALTSEVGLMKATEQLASLNMMGVDPVRFILAPRFWACVLSVPILNLFFSTISIWGGYLIGVKLLGLFSGTFWGNMQASVLFYDDVMNGILKSLVFGIAVAIVSLYQGYNCRANSAGIAQATTKTVVYSSLAILGLDFLMTALMFKGV</sequence>
<reference evidence="13" key="2">
    <citation type="submission" date="2020-09" db="EMBL/GenBank/DDBJ databases">
        <authorList>
            <person name="Sun Q."/>
            <person name="Zhou Y."/>
        </authorList>
    </citation>
    <scope>NUCLEOTIDE SEQUENCE</scope>
    <source>
        <strain evidence="13">CGMCC 1.15758</strain>
    </source>
</reference>
<feature type="transmembrane region" description="Helical" evidence="12">
    <location>
        <begin position="234"/>
        <end position="253"/>
    </location>
</feature>
<evidence type="ECO:0000256" key="2">
    <source>
        <dbReference type="ARBA" id="ARBA00004429"/>
    </source>
</evidence>
<evidence type="ECO:0000256" key="4">
    <source>
        <dbReference type="ARBA" id="ARBA00011380"/>
    </source>
</evidence>
<feature type="transmembrane region" description="Helical" evidence="12">
    <location>
        <begin position="137"/>
        <end position="157"/>
    </location>
</feature>
<comment type="caution">
    <text evidence="13">The sequence shown here is derived from an EMBL/GenBank/DDBJ whole genome shotgun (WGS) entry which is preliminary data.</text>
</comment>
<evidence type="ECO:0000256" key="5">
    <source>
        <dbReference type="ARBA" id="ARBA00020857"/>
    </source>
</evidence>
<keyword evidence="7" id="KW-1003">Cell membrane</keyword>
<evidence type="ECO:0000313" key="13">
    <source>
        <dbReference type="EMBL" id="GGF87979.1"/>
    </source>
</evidence>
<evidence type="ECO:0000256" key="9">
    <source>
        <dbReference type="ARBA" id="ARBA00022692"/>
    </source>
</evidence>
<feature type="transmembrane region" description="Helical" evidence="12">
    <location>
        <begin position="163"/>
        <end position="182"/>
    </location>
</feature>